<dbReference type="PROSITE" id="PS50893">
    <property type="entry name" value="ABC_TRANSPORTER_2"/>
    <property type="match status" value="2"/>
</dbReference>
<dbReference type="InterPro" id="IPR003439">
    <property type="entry name" value="ABC_transporter-like_ATP-bd"/>
</dbReference>
<dbReference type="CDD" id="cd03221">
    <property type="entry name" value="ABCF_EF-3"/>
    <property type="match status" value="2"/>
</dbReference>
<evidence type="ECO:0000256" key="2">
    <source>
        <dbReference type="ARBA" id="ARBA00022840"/>
    </source>
</evidence>
<sequence length="512" mass="58088">MSLLTVENLSHSFIDKTLYENAYFDLHKSEHMGIVGQNGVGKSTLIKILMGKIIPDEGEIKWQPSIQIGHLDQYAEIDGNNTIWEYLKTAFEDLFEMENKMNRLYQDSAITGNTEQLLQAATYQEQLEANDFYSVDNNINKIAAGLGIDAIGIDRKIQELSGGQRAKVILAKLLLEKPNVLLLDEPTNFLDKEHVEWLANYLEAFDGTFIIVSHDFDFLEKVSSCICDIEFGTIKKYYGKYSDFLRQKEHLRQDYIRRYNAQQKKIEKTEEYIRKNIAGNNSKIAKGRRKQLERMERIAAPTFTHKPSIQFDEAPITTHTVLTVKDLEVGYVSALLPKLNFSVMGGQKLIITGFNGIGKSTLLKTLVGRIPAISGYFRFSDQIKMGYYEQDLNWGNGAMTPLKIISEQFPKLNVKEIRQHLARCGVKDKNLSQAISTLSGGEQSKVKLCGLLLSPFNFLILDEPTNHLDAEAKEALRKALIQFKGSVLLVSHEESFYCDWADGIFNIENGIM</sequence>
<dbReference type="Gene3D" id="3.40.50.300">
    <property type="entry name" value="P-loop containing nucleotide triphosphate hydrolases"/>
    <property type="match status" value="2"/>
</dbReference>
<dbReference type="InterPro" id="IPR027417">
    <property type="entry name" value="P-loop_NTPase"/>
</dbReference>
<dbReference type="PANTHER" id="PTHR42855:SF2">
    <property type="entry name" value="DRUG RESISTANCE ABC TRANSPORTER,ATP-BINDING PROTEIN"/>
    <property type="match status" value="1"/>
</dbReference>
<dbReference type="OrthoDB" id="9762369at2"/>
<feature type="domain" description="ABC transporter" evidence="3">
    <location>
        <begin position="316"/>
        <end position="511"/>
    </location>
</feature>
<evidence type="ECO:0000313" key="5">
    <source>
        <dbReference type="Proteomes" id="UP000287296"/>
    </source>
</evidence>
<proteinExistence type="predicted"/>
<dbReference type="InterPro" id="IPR051309">
    <property type="entry name" value="ABCF_ATPase"/>
</dbReference>
<reference evidence="4 5" key="1">
    <citation type="submission" date="2018-12" db="EMBL/GenBank/DDBJ databases">
        <authorList>
            <person name="Sun L."/>
            <person name="Chen Z."/>
        </authorList>
    </citation>
    <scope>NUCLEOTIDE SEQUENCE [LARGE SCALE GENOMIC DNA]</scope>
    <source>
        <strain evidence="4 5">LMG 29736</strain>
    </source>
</reference>
<dbReference type="SUPFAM" id="SSF52540">
    <property type="entry name" value="P-loop containing nucleoside triphosphate hydrolases"/>
    <property type="match status" value="2"/>
</dbReference>
<name>A0A429X7F9_SIMTE</name>
<comment type="caution">
    <text evidence="4">The sequence shown here is derived from an EMBL/GenBank/DDBJ whole genome shotgun (WGS) entry which is preliminary data.</text>
</comment>
<dbReference type="FunFam" id="3.40.50.300:FF:000011">
    <property type="entry name" value="Putative ABC transporter ATP-binding component"/>
    <property type="match status" value="1"/>
</dbReference>
<dbReference type="InterPro" id="IPR032781">
    <property type="entry name" value="ABC_tran_Xtn"/>
</dbReference>
<organism evidence="4 5">
    <name type="scientific">Siminovitchia terrae</name>
    <name type="common">Bacillus terrae</name>
    <dbReference type="NCBI Taxonomy" id="1914933"/>
    <lineage>
        <taxon>Bacteria</taxon>
        <taxon>Bacillati</taxon>
        <taxon>Bacillota</taxon>
        <taxon>Bacilli</taxon>
        <taxon>Bacillales</taxon>
        <taxon>Bacillaceae</taxon>
        <taxon>Siminovitchia</taxon>
    </lineage>
</organism>
<keyword evidence="1" id="KW-0547">Nucleotide-binding</keyword>
<dbReference type="AlphaFoldDB" id="A0A429X7F9"/>
<evidence type="ECO:0000313" key="4">
    <source>
        <dbReference type="EMBL" id="RST59312.1"/>
    </source>
</evidence>
<dbReference type="EMBL" id="QYTW02000012">
    <property type="protein sequence ID" value="RST59312.1"/>
    <property type="molecule type" value="Genomic_DNA"/>
</dbReference>
<dbReference type="GO" id="GO:0005524">
    <property type="term" value="F:ATP binding"/>
    <property type="evidence" value="ECO:0007669"/>
    <property type="project" value="UniProtKB-KW"/>
</dbReference>
<accession>A0A429X7F9</accession>
<evidence type="ECO:0000259" key="3">
    <source>
        <dbReference type="PROSITE" id="PS50893"/>
    </source>
</evidence>
<dbReference type="PROSITE" id="PS00211">
    <property type="entry name" value="ABC_TRANSPORTER_1"/>
    <property type="match status" value="2"/>
</dbReference>
<dbReference type="PANTHER" id="PTHR42855">
    <property type="entry name" value="ABC TRANSPORTER ATP-BINDING SUBUNIT"/>
    <property type="match status" value="1"/>
</dbReference>
<keyword evidence="2 4" id="KW-0067">ATP-binding</keyword>
<dbReference type="Pfam" id="PF00005">
    <property type="entry name" value="ABC_tran"/>
    <property type="match status" value="2"/>
</dbReference>
<gene>
    <name evidence="4" type="ORF">D5F11_013240</name>
</gene>
<protein>
    <submittedName>
        <fullName evidence="4">ABC-F family ATP-binding cassette domain-containing protein</fullName>
    </submittedName>
</protein>
<dbReference type="RefSeq" id="WP_120116208.1">
    <property type="nucleotide sequence ID" value="NZ_QYTW02000012.1"/>
</dbReference>
<dbReference type="InterPro" id="IPR017871">
    <property type="entry name" value="ABC_transporter-like_CS"/>
</dbReference>
<dbReference type="Pfam" id="PF12848">
    <property type="entry name" value="ABC_tran_Xtn"/>
    <property type="match status" value="1"/>
</dbReference>
<dbReference type="InterPro" id="IPR003593">
    <property type="entry name" value="AAA+_ATPase"/>
</dbReference>
<dbReference type="SMART" id="SM00382">
    <property type="entry name" value="AAA"/>
    <property type="match status" value="2"/>
</dbReference>
<evidence type="ECO:0000256" key="1">
    <source>
        <dbReference type="ARBA" id="ARBA00022741"/>
    </source>
</evidence>
<dbReference type="GO" id="GO:0016887">
    <property type="term" value="F:ATP hydrolysis activity"/>
    <property type="evidence" value="ECO:0007669"/>
    <property type="project" value="InterPro"/>
</dbReference>
<dbReference type="Proteomes" id="UP000287296">
    <property type="component" value="Unassembled WGS sequence"/>
</dbReference>
<feature type="domain" description="ABC transporter" evidence="3">
    <location>
        <begin position="4"/>
        <end position="256"/>
    </location>
</feature>